<dbReference type="InterPro" id="IPR016040">
    <property type="entry name" value="NAD(P)-bd_dom"/>
</dbReference>
<evidence type="ECO:0000259" key="8">
    <source>
        <dbReference type="Pfam" id="PF16363"/>
    </source>
</evidence>
<sequence>MDMQKILITGGAGFIGSNLVHYLVGNEQAEVLNVDLLTYAGNRVSLKSVENASLYHFERADIRDHEMMFRLFEAFEPDRVMHLAAESHVDRSIDGPADFLNTNIMGTYIMLDVSRKYWEGLPPGRKEAFRFLHISTDEVFGSLGAEGMFREDTPYDPRSPYSASKASSDHLVRAWQHTYGLPVLITNCSNNYGPYQYPEKLIPVIILNALQGKPIPVYGKGENIRDWLFVEDHVTALLRVLEKGNVGETYLIGGNNEQTNIDVVHKICALLDKHQPRGDGRSYAELITFVTDRPGHDLRYAIDATKIKNDLGWAPKHDFESGMEKTVRWYLNNLDWCNEVLHGSYNLERIGLGDRR</sequence>
<dbReference type="CDD" id="cd05246">
    <property type="entry name" value="dTDP_GD_SDR_e"/>
    <property type="match status" value="1"/>
</dbReference>
<evidence type="ECO:0000256" key="5">
    <source>
        <dbReference type="ARBA" id="ARBA00023027"/>
    </source>
</evidence>
<keyword evidence="5" id="KW-0520">NAD</keyword>
<evidence type="ECO:0000256" key="3">
    <source>
        <dbReference type="ARBA" id="ARBA00008178"/>
    </source>
</evidence>
<evidence type="ECO:0000313" key="9">
    <source>
        <dbReference type="EMBL" id="HHM02404.1"/>
    </source>
</evidence>
<organism evidence="9">
    <name type="scientific">Caldithrix abyssi</name>
    <dbReference type="NCBI Taxonomy" id="187145"/>
    <lineage>
        <taxon>Bacteria</taxon>
        <taxon>Pseudomonadati</taxon>
        <taxon>Calditrichota</taxon>
        <taxon>Calditrichia</taxon>
        <taxon>Calditrichales</taxon>
        <taxon>Calditrichaceae</taxon>
        <taxon>Caldithrix</taxon>
    </lineage>
</organism>
<dbReference type="InterPro" id="IPR036291">
    <property type="entry name" value="NAD(P)-bd_dom_sf"/>
</dbReference>
<dbReference type="NCBIfam" id="TIGR01181">
    <property type="entry name" value="dTDP_gluc_dehyt"/>
    <property type="match status" value="1"/>
</dbReference>
<feature type="domain" description="NAD(P)-binding" evidence="8">
    <location>
        <begin position="7"/>
        <end position="326"/>
    </location>
</feature>
<comment type="catalytic activity">
    <reaction evidence="1 7">
        <text>dTDP-alpha-D-glucose = dTDP-4-dehydro-6-deoxy-alpha-D-glucose + H2O</text>
        <dbReference type="Rhea" id="RHEA:17221"/>
        <dbReference type="ChEBI" id="CHEBI:15377"/>
        <dbReference type="ChEBI" id="CHEBI:57477"/>
        <dbReference type="ChEBI" id="CHEBI:57649"/>
        <dbReference type="EC" id="4.2.1.46"/>
    </reaction>
</comment>
<comment type="caution">
    <text evidence="9">The sequence shown here is derived from an EMBL/GenBank/DDBJ whole genome shotgun (WGS) entry which is preliminary data.</text>
</comment>
<name>A0A7V5VEW8_CALAY</name>
<comment type="similarity">
    <text evidence="3 7">Belongs to the NAD(P)-dependent epimerase/dehydratase family. dTDP-glucose dehydratase subfamily.</text>
</comment>
<dbReference type="GO" id="GO:0009225">
    <property type="term" value="P:nucleotide-sugar metabolic process"/>
    <property type="evidence" value="ECO:0007669"/>
    <property type="project" value="InterPro"/>
</dbReference>
<dbReference type="GO" id="GO:0008460">
    <property type="term" value="F:dTDP-glucose 4,6-dehydratase activity"/>
    <property type="evidence" value="ECO:0007669"/>
    <property type="project" value="UniProtKB-EC"/>
</dbReference>
<comment type="cofactor">
    <cofactor evidence="2 7">
        <name>NAD(+)</name>
        <dbReference type="ChEBI" id="CHEBI:57540"/>
    </cofactor>
</comment>
<keyword evidence="6 7" id="KW-0456">Lyase</keyword>
<gene>
    <name evidence="9" type="primary">rfbB</name>
    <name evidence="9" type="ORF">ENJ15_05270</name>
</gene>
<evidence type="ECO:0000256" key="2">
    <source>
        <dbReference type="ARBA" id="ARBA00001911"/>
    </source>
</evidence>
<dbReference type="InterPro" id="IPR005888">
    <property type="entry name" value="dTDP_Gluc_deHydtase"/>
</dbReference>
<evidence type="ECO:0000256" key="1">
    <source>
        <dbReference type="ARBA" id="ARBA00001539"/>
    </source>
</evidence>
<dbReference type="EC" id="4.2.1.46" evidence="4 7"/>
<evidence type="ECO:0000256" key="7">
    <source>
        <dbReference type="RuleBase" id="RU004473"/>
    </source>
</evidence>
<dbReference type="Gene3D" id="3.40.50.720">
    <property type="entry name" value="NAD(P)-binding Rossmann-like Domain"/>
    <property type="match status" value="1"/>
</dbReference>
<dbReference type="SUPFAM" id="SSF51735">
    <property type="entry name" value="NAD(P)-binding Rossmann-fold domains"/>
    <property type="match status" value="1"/>
</dbReference>
<protein>
    <recommendedName>
        <fullName evidence="4 7">dTDP-glucose 4,6-dehydratase</fullName>
        <ecNumber evidence="4 7">4.2.1.46</ecNumber>
    </recommendedName>
</protein>
<dbReference type="PANTHER" id="PTHR43000">
    <property type="entry name" value="DTDP-D-GLUCOSE 4,6-DEHYDRATASE-RELATED"/>
    <property type="match status" value="1"/>
</dbReference>
<reference evidence="9" key="1">
    <citation type="journal article" date="2020" name="mSystems">
        <title>Genome- and Community-Level Interaction Insights into Carbon Utilization and Element Cycling Functions of Hydrothermarchaeota in Hydrothermal Sediment.</title>
        <authorList>
            <person name="Zhou Z."/>
            <person name="Liu Y."/>
            <person name="Xu W."/>
            <person name="Pan J."/>
            <person name="Luo Z.H."/>
            <person name="Li M."/>
        </authorList>
    </citation>
    <scope>NUCLEOTIDE SEQUENCE [LARGE SCALE GENOMIC DNA]</scope>
    <source>
        <strain evidence="9">HyVt-460</strain>
    </source>
</reference>
<accession>A0A7V5VEW8</accession>
<dbReference type="Pfam" id="PF16363">
    <property type="entry name" value="GDP_Man_Dehyd"/>
    <property type="match status" value="1"/>
</dbReference>
<proteinExistence type="inferred from homology"/>
<evidence type="ECO:0000256" key="4">
    <source>
        <dbReference type="ARBA" id="ARBA00011990"/>
    </source>
</evidence>
<dbReference type="Proteomes" id="UP000885771">
    <property type="component" value="Unassembled WGS sequence"/>
</dbReference>
<dbReference type="Gene3D" id="3.90.25.10">
    <property type="entry name" value="UDP-galactose 4-epimerase, domain 1"/>
    <property type="match status" value="1"/>
</dbReference>
<dbReference type="EMBL" id="DRLI01000199">
    <property type="protein sequence ID" value="HHM02404.1"/>
    <property type="molecule type" value="Genomic_DNA"/>
</dbReference>
<evidence type="ECO:0000256" key="6">
    <source>
        <dbReference type="ARBA" id="ARBA00023239"/>
    </source>
</evidence>
<dbReference type="AlphaFoldDB" id="A0A7V5VEW8"/>